<dbReference type="FunFam" id="1.10.10.60:FF:000010">
    <property type="entry name" value="Transcriptional activator Myb isoform A"/>
    <property type="match status" value="1"/>
</dbReference>
<feature type="domain" description="Myb-like" evidence="4">
    <location>
        <begin position="175"/>
        <end position="222"/>
    </location>
</feature>
<protein>
    <submittedName>
        <fullName evidence="7">Uncharacterized protein</fullName>
    </submittedName>
</protein>
<dbReference type="InterPro" id="IPR017884">
    <property type="entry name" value="SANT_dom"/>
</dbReference>
<dbReference type="GO" id="GO:0000978">
    <property type="term" value="F:RNA polymerase II cis-regulatory region sequence-specific DNA binding"/>
    <property type="evidence" value="ECO:0007669"/>
    <property type="project" value="TreeGrafter"/>
</dbReference>
<organism evidence="7">
    <name type="scientific">Amphora coffeiformis</name>
    <dbReference type="NCBI Taxonomy" id="265554"/>
    <lineage>
        <taxon>Eukaryota</taxon>
        <taxon>Sar</taxon>
        <taxon>Stramenopiles</taxon>
        <taxon>Ochrophyta</taxon>
        <taxon>Bacillariophyta</taxon>
        <taxon>Bacillariophyceae</taxon>
        <taxon>Bacillariophycidae</taxon>
        <taxon>Thalassiophysales</taxon>
        <taxon>Catenulaceae</taxon>
        <taxon>Amphora</taxon>
    </lineage>
</organism>
<feature type="domain" description="Myb-like" evidence="4">
    <location>
        <begin position="276"/>
        <end position="326"/>
    </location>
</feature>
<dbReference type="SUPFAM" id="SSF46689">
    <property type="entry name" value="Homeodomain-like"/>
    <property type="match status" value="3"/>
</dbReference>
<feature type="compositionally biased region" description="Pro residues" evidence="3">
    <location>
        <begin position="436"/>
        <end position="445"/>
    </location>
</feature>
<dbReference type="GO" id="GO:0000981">
    <property type="term" value="F:DNA-binding transcription factor activity, RNA polymerase II-specific"/>
    <property type="evidence" value="ECO:0007669"/>
    <property type="project" value="TreeGrafter"/>
</dbReference>
<reference evidence="7" key="1">
    <citation type="submission" date="2021-01" db="EMBL/GenBank/DDBJ databases">
        <authorList>
            <person name="Corre E."/>
            <person name="Pelletier E."/>
            <person name="Niang G."/>
            <person name="Scheremetjew M."/>
            <person name="Finn R."/>
            <person name="Kale V."/>
            <person name="Holt S."/>
            <person name="Cochrane G."/>
            <person name="Meng A."/>
            <person name="Brown T."/>
            <person name="Cohen L."/>
        </authorList>
    </citation>
    <scope>NUCLEOTIDE SEQUENCE</scope>
    <source>
        <strain evidence="7">CCMP127</strain>
    </source>
</reference>
<dbReference type="Gene3D" id="1.10.10.60">
    <property type="entry name" value="Homeodomain-like"/>
    <property type="match status" value="4"/>
</dbReference>
<evidence type="ECO:0000256" key="1">
    <source>
        <dbReference type="ARBA" id="ARBA00022737"/>
    </source>
</evidence>
<gene>
    <name evidence="7" type="ORF">ACOF00016_LOCUS10159</name>
</gene>
<keyword evidence="1" id="KW-0677">Repeat</keyword>
<dbReference type="PROSITE" id="PS50090">
    <property type="entry name" value="MYB_LIKE"/>
    <property type="match status" value="4"/>
</dbReference>
<dbReference type="InterPro" id="IPR017930">
    <property type="entry name" value="Myb_dom"/>
</dbReference>
<keyword evidence="2" id="KW-0238">DNA-binding</keyword>
<name>A0A7S3P8G1_9STRA</name>
<feature type="domain" description="HTH myb-type" evidence="6">
    <location>
        <begin position="230"/>
        <end position="275"/>
    </location>
</feature>
<feature type="region of interest" description="Disordered" evidence="3">
    <location>
        <begin position="130"/>
        <end position="173"/>
    </location>
</feature>
<dbReference type="AlphaFoldDB" id="A0A7S3P8G1"/>
<feature type="compositionally biased region" description="Low complexity" evidence="3">
    <location>
        <begin position="134"/>
        <end position="146"/>
    </location>
</feature>
<feature type="compositionally biased region" description="Basic and acidic residues" evidence="3">
    <location>
        <begin position="486"/>
        <end position="499"/>
    </location>
</feature>
<dbReference type="EMBL" id="HBIM01012366">
    <property type="protein sequence ID" value="CAE0412900.1"/>
    <property type="molecule type" value="Transcribed_RNA"/>
</dbReference>
<feature type="compositionally biased region" description="Pro residues" evidence="3">
    <location>
        <begin position="386"/>
        <end position="406"/>
    </location>
</feature>
<feature type="compositionally biased region" description="Low complexity" evidence="3">
    <location>
        <begin position="462"/>
        <end position="472"/>
    </location>
</feature>
<accession>A0A7S3P8G1</accession>
<dbReference type="SMART" id="SM00717">
    <property type="entry name" value="SANT"/>
    <property type="match status" value="4"/>
</dbReference>
<dbReference type="InterPro" id="IPR001005">
    <property type="entry name" value="SANT/Myb"/>
</dbReference>
<evidence type="ECO:0000256" key="2">
    <source>
        <dbReference type="ARBA" id="ARBA00023125"/>
    </source>
</evidence>
<feature type="compositionally biased region" description="Low complexity" evidence="3">
    <location>
        <begin position="374"/>
        <end position="385"/>
    </location>
</feature>
<dbReference type="PROSITE" id="PS51294">
    <property type="entry name" value="HTH_MYB"/>
    <property type="match status" value="3"/>
</dbReference>
<feature type="domain" description="HTH myb-type" evidence="6">
    <location>
        <begin position="175"/>
        <end position="226"/>
    </location>
</feature>
<dbReference type="GO" id="GO:0005634">
    <property type="term" value="C:nucleus"/>
    <property type="evidence" value="ECO:0007669"/>
    <property type="project" value="TreeGrafter"/>
</dbReference>
<feature type="domain" description="HTH myb-type" evidence="6">
    <location>
        <begin position="276"/>
        <end position="330"/>
    </location>
</feature>
<evidence type="ECO:0000256" key="3">
    <source>
        <dbReference type="SAM" id="MobiDB-lite"/>
    </source>
</evidence>
<dbReference type="InterPro" id="IPR050560">
    <property type="entry name" value="MYB_TF"/>
</dbReference>
<evidence type="ECO:0000259" key="6">
    <source>
        <dbReference type="PROSITE" id="PS51294"/>
    </source>
</evidence>
<dbReference type="Pfam" id="PF13921">
    <property type="entry name" value="Myb_DNA-bind_6"/>
    <property type="match status" value="1"/>
</dbReference>
<dbReference type="PROSITE" id="PS51293">
    <property type="entry name" value="SANT"/>
    <property type="match status" value="1"/>
</dbReference>
<evidence type="ECO:0000259" key="5">
    <source>
        <dbReference type="PROSITE" id="PS51293"/>
    </source>
</evidence>
<dbReference type="Pfam" id="PF00249">
    <property type="entry name" value="Myb_DNA-binding"/>
    <property type="match status" value="1"/>
</dbReference>
<feature type="domain" description="SANT" evidence="5">
    <location>
        <begin position="228"/>
        <end position="284"/>
    </location>
</feature>
<proteinExistence type="predicted"/>
<feature type="region of interest" description="Disordered" evidence="3">
    <location>
        <begin position="357"/>
        <end position="518"/>
    </location>
</feature>
<dbReference type="PANTHER" id="PTHR45614:SF274">
    <property type="entry name" value="MYB-LIKE DNA-BINDING PROTEIN"/>
    <property type="match status" value="1"/>
</dbReference>
<feature type="domain" description="Myb-like" evidence="4">
    <location>
        <begin position="64"/>
        <end position="127"/>
    </location>
</feature>
<dbReference type="PANTHER" id="PTHR45614">
    <property type="entry name" value="MYB PROTEIN-RELATED"/>
    <property type="match status" value="1"/>
</dbReference>
<feature type="domain" description="Myb-like" evidence="4">
    <location>
        <begin position="230"/>
        <end position="275"/>
    </location>
</feature>
<feature type="region of interest" description="Disordered" evidence="3">
    <location>
        <begin position="45"/>
        <end position="74"/>
    </location>
</feature>
<dbReference type="CDD" id="cd00167">
    <property type="entry name" value="SANT"/>
    <property type="match status" value="3"/>
</dbReference>
<evidence type="ECO:0000259" key="4">
    <source>
        <dbReference type="PROSITE" id="PS50090"/>
    </source>
</evidence>
<dbReference type="InterPro" id="IPR009057">
    <property type="entry name" value="Homeodomain-like_sf"/>
</dbReference>
<sequence>MTKHVQTAVPLNTSIAEVSVGSQQDLDSSYGSNAINEGRFMQAAASVAERKRRSTNESDNENVEKKRRKSQWTAAEDEALLGAMAQERHNSGMAEDDEFEDEDWDAVAENVPGKSAVECFKRYTKMHASKKISRSTSHSSSLGTQSHDGEEDMDGDTSHKGGAASKIPPAIDGAGDWTEDEILLLKRLVETYKDTAPRWNEISANFVGHSPIECLTKWQTLTNPPVIKGKGSWTAEEDAILREKRQMYGRKWAKIAAHLPGRQGKQCRERFVNHLDPQLKKGEWTDDEEAILIAMHEQYGNRWANISKNLPGRSDNDVKNHWYSTIQRKFAQHGREKLTEAALQQVQLMQSLGTMPTQQPNAAMHAYSAPPPSYGQNGSPQNGPQPHQPPPPYPMYGYPYHPPPPGQGMGSNGGSNQSQGESVSMPPPSHPHHAPPPHWHYPPAPHAGHHPHPSMLPPPHPYYHQHYGNNNNSRPPSFMPQGTGRAADDSKKKDDKSDYSHIGSPWRQDRIGNSHDEV</sequence>
<feature type="compositionally biased region" description="Basic and acidic residues" evidence="3">
    <location>
        <begin position="507"/>
        <end position="518"/>
    </location>
</feature>
<evidence type="ECO:0000313" key="7">
    <source>
        <dbReference type="EMBL" id="CAE0412900.1"/>
    </source>
</evidence>